<organism evidence="6 7">
    <name type="scientific">Phtheirospermum japonicum</name>
    <dbReference type="NCBI Taxonomy" id="374723"/>
    <lineage>
        <taxon>Eukaryota</taxon>
        <taxon>Viridiplantae</taxon>
        <taxon>Streptophyta</taxon>
        <taxon>Embryophyta</taxon>
        <taxon>Tracheophyta</taxon>
        <taxon>Spermatophyta</taxon>
        <taxon>Magnoliopsida</taxon>
        <taxon>eudicotyledons</taxon>
        <taxon>Gunneridae</taxon>
        <taxon>Pentapetalae</taxon>
        <taxon>asterids</taxon>
        <taxon>lamiids</taxon>
        <taxon>Lamiales</taxon>
        <taxon>Orobanchaceae</taxon>
        <taxon>Orobanchaceae incertae sedis</taxon>
        <taxon>Phtheirospermum</taxon>
    </lineage>
</organism>
<dbReference type="Gene3D" id="2.60.40.760">
    <property type="entry name" value="Expansin, cellulose-binding-like domain"/>
    <property type="match status" value="1"/>
</dbReference>
<evidence type="ECO:0000313" key="7">
    <source>
        <dbReference type="Proteomes" id="UP000653305"/>
    </source>
</evidence>
<dbReference type="InterPro" id="IPR007117">
    <property type="entry name" value="Expansin_CBD"/>
</dbReference>
<comment type="caution">
    <text evidence="6">The sequence shown here is derived from an EMBL/GenBank/DDBJ whole genome shotgun (WGS) entry which is preliminary data.</text>
</comment>
<dbReference type="GO" id="GO:0005576">
    <property type="term" value="C:extracellular region"/>
    <property type="evidence" value="ECO:0007669"/>
    <property type="project" value="UniProtKB-SubCell"/>
</dbReference>
<dbReference type="PROSITE" id="PS50842">
    <property type="entry name" value="EXPANSIN_EG45"/>
    <property type="match status" value="1"/>
</dbReference>
<dbReference type="Gene3D" id="2.40.40.10">
    <property type="entry name" value="RlpA-like domain"/>
    <property type="match status" value="1"/>
</dbReference>
<dbReference type="PROSITE" id="PS50843">
    <property type="entry name" value="EXPANSIN_CBD"/>
    <property type="match status" value="1"/>
</dbReference>
<evidence type="ECO:0000256" key="1">
    <source>
        <dbReference type="ARBA" id="ARBA00004613"/>
    </source>
</evidence>
<dbReference type="Proteomes" id="UP000653305">
    <property type="component" value="Unassembled WGS sequence"/>
</dbReference>
<evidence type="ECO:0000256" key="2">
    <source>
        <dbReference type="ARBA" id="ARBA00022525"/>
    </source>
</evidence>
<dbReference type="PANTHER" id="PTHR31692">
    <property type="entry name" value="EXPANSIN-B3"/>
    <property type="match status" value="1"/>
</dbReference>
<dbReference type="InterPro" id="IPR036749">
    <property type="entry name" value="Expansin_CBD_sf"/>
</dbReference>
<dbReference type="SUPFAM" id="SSF49590">
    <property type="entry name" value="PHL pollen allergen"/>
    <property type="match status" value="1"/>
</dbReference>
<keyword evidence="7" id="KW-1185">Reference proteome</keyword>
<dbReference type="OrthoDB" id="406505at2759"/>
<dbReference type="Pfam" id="PF01357">
    <property type="entry name" value="Expansin_C"/>
    <property type="match status" value="1"/>
</dbReference>
<proteinExistence type="inferred from homology"/>
<dbReference type="SUPFAM" id="SSF50685">
    <property type="entry name" value="Barwin-like endoglucanases"/>
    <property type="match status" value="1"/>
</dbReference>
<evidence type="ECO:0000256" key="3">
    <source>
        <dbReference type="RuleBase" id="RU003460"/>
    </source>
</evidence>
<dbReference type="InterPro" id="IPR009009">
    <property type="entry name" value="RlpA-like_DPBB"/>
</dbReference>
<feature type="domain" description="Expansin-like CBD" evidence="5">
    <location>
        <begin position="183"/>
        <end position="264"/>
    </location>
</feature>
<feature type="domain" description="Expansin-like EG45" evidence="4">
    <location>
        <begin position="60"/>
        <end position="171"/>
    </location>
</feature>
<dbReference type="InterPro" id="IPR007112">
    <property type="entry name" value="Expansin/allergen_DPBB_dom"/>
</dbReference>
<dbReference type="GO" id="GO:0009653">
    <property type="term" value="P:anatomical structure morphogenesis"/>
    <property type="evidence" value="ECO:0007669"/>
    <property type="project" value="UniProtKB-ARBA"/>
</dbReference>
<dbReference type="EMBL" id="BMAC01000854">
    <property type="protein sequence ID" value="GFQ03654.1"/>
    <property type="molecule type" value="Genomic_DNA"/>
</dbReference>
<protein>
    <submittedName>
        <fullName evidence="6">Putative expansin-b14</fullName>
    </submittedName>
</protein>
<dbReference type="SMART" id="SM00837">
    <property type="entry name" value="DPBB_1"/>
    <property type="match status" value="1"/>
</dbReference>
<dbReference type="AlphaFoldDB" id="A0A830D5Y2"/>
<gene>
    <name evidence="6" type="ORF">PHJA_002509200</name>
</gene>
<evidence type="ECO:0000259" key="4">
    <source>
        <dbReference type="PROSITE" id="PS50842"/>
    </source>
</evidence>
<dbReference type="InterPro" id="IPR007118">
    <property type="entry name" value="Expan_Lol_pI"/>
</dbReference>
<dbReference type="InterPro" id="IPR005795">
    <property type="entry name" value="LolPI"/>
</dbReference>
<reference evidence="6" key="1">
    <citation type="submission" date="2020-07" db="EMBL/GenBank/DDBJ databases">
        <title>Ethylene signaling mediates host invasion by parasitic plants.</title>
        <authorList>
            <person name="Yoshida S."/>
        </authorList>
    </citation>
    <scope>NUCLEOTIDE SEQUENCE</scope>
    <source>
        <strain evidence="6">Okayama</strain>
    </source>
</reference>
<evidence type="ECO:0000259" key="5">
    <source>
        <dbReference type="PROSITE" id="PS50843"/>
    </source>
</evidence>
<comment type="subcellular location">
    <subcellularLocation>
        <location evidence="1">Secreted</location>
    </subcellularLocation>
</comment>
<keyword evidence="2" id="KW-0964">Secreted</keyword>
<sequence length="264" mass="28738">MFTSETSRFFNFSAIIAILFLLTDHYCFCINAQSFNSSIDNGFSQAVATWYGSPTGSGSGGACGFADDVAKPPYNGLITAGNQVLYKHGKGCGNCYQVKCTGKDNPSCSGYPITVTLTDECPGTCNDDPVHFDLSGKAFGYLAKRGQDDNLRKAGRINIQYQSVPCKYNADITFKIDEGSNRYYLAFAIEYVDGDGDIGSVEISSSNSKGWLTMQQSWGATWKVGLPEGISGPYSVKVTTIESRKVFYKSNVIPANWAPGQYYH</sequence>
<evidence type="ECO:0000313" key="6">
    <source>
        <dbReference type="EMBL" id="GFQ03654.1"/>
    </source>
</evidence>
<dbReference type="PANTHER" id="PTHR31692:SF56">
    <property type="entry name" value="EXPANSIN-B2-RELATED"/>
    <property type="match status" value="1"/>
</dbReference>
<accession>A0A830D5Y2</accession>
<dbReference type="Pfam" id="PF03330">
    <property type="entry name" value="DPBB_1"/>
    <property type="match status" value="1"/>
</dbReference>
<comment type="similarity">
    <text evidence="3">Belongs to the expansin family.</text>
</comment>
<dbReference type="PRINTS" id="PR01225">
    <property type="entry name" value="EXPANSNFAMLY"/>
</dbReference>
<dbReference type="InterPro" id="IPR036908">
    <property type="entry name" value="RlpA-like_sf"/>
</dbReference>
<name>A0A830D5Y2_9LAMI</name>
<dbReference type="PRINTS" id="PR00829">
    <property type="entry name" value="LOLP1ALLERGN"/>
</dbReference>